<feature type="compositionally biased region" description="Basic residues" evidence="2">
    <location>
        <begin position="31"/>
        <end position="41"/>
    </location>
</feature>
<proteinExistence type="inferred from homology"/>
<dbReference type="Pfam" id="PF09495">
    <property type="entry name" value="DUF2462"/>
    <property type="match status" value="1"/>
</dbReference>
<dbReference type="OrthoDB" id="6261058at2759"/>
<organism evidence="3 4">
    <name type="scientific">Asbolus verrucosus</name>
    <name type="common">Desert ironclad beetle</name>
    <dbReference type="NCBI Taxonomy" id="1661398"/>
    <lineage>
        <taxon>Eukaryota</taxon>
        <taxon>Metazoa</taxon>
        <taxon>Ecdysozoa</taxon>
        <taxon>Arthropoda</taxon>
        <taxon>Hexapoda</taxon>
        <taxon>Insecta</taxon>
        <taxon>Pterygota</taxon>
        <taxon>Neoptera</taxon>
        <taxon>Endopterygota</taxon>
        <taxon>Coleoptera</taxon>
        <taxon>Polyphaga</taxon>
        <taxon>Cucujiformia</taxon>
        <taxon>Tenebrionidae</taxon>
        <taxon>Pimeliinae</taxon>
        <taxon>Asbolus</taxon>
    </lineage>
</organism>
<dbReference type="InterPro" id="IPR019034">
    <property type="entry name" value="UPF0390"/>
</dbReference>
<comment type="similarity">
    <text evidence="1">Belongs to the UPF0390 family.</text>
</comment>
<dbReference type="AlphaFoldDB" id="A0A482V1D5"/>
<keyword evidence="4" id="KW-1185">Reference proteome</keyword>
<reference evidence="3 4" key="1">
    <citation type="submission" date="2017-03" db="EMBL/GenBank/DDBJ databases">
        <title>Genome of the blue death feigning beetle - Asbolus verrucosus.</title>
        <authorList>
            <person name="Rider S.D."/>
        </authorList>
    </citation>
    <scope>NUCLEOTIDE SEQUENCE [LARGE SCALE GENOMIC DNA]</scope>
    <source>
        <strain evidence="3">Butters</strain>
        <tissue evidence="3">Head and leg muscle</tissue>
    </source>
</reference>
<protein>
    <submittedName>
        <fullName evidence="3">DUF2462 domain containing protein</fullName>
    </submittedName>
</protein>
<dbReference type="EMBL" id="QDEB01134184">
    <property type="protein sequence ID" value="RZB38742.1"/>
    <property type="molecule type" value="Genomic_DNA"/>
</dbReference>
<evidence type="ECO:0000256" key="2">
    <source>
        <dbReference type="SAM" id="MobiDB-lite"/>
    </source>
</evidence>
<evidence type="ECO:0000313" key="3">
    <source>
        <dbReference type="EMBL" id="RZB38742.1"/>
    </source>
</evidence>
<evidence type="ECO:0000313" key="4">
    <source>
        <dbReference type="Proteomes" id="UP000292052"/>
    </source>
</evidence>
<comment type="caution">
    <text evidence="3">The sequence shown here is derived from an EMBL/GenBank/DDBJ whole genome shotgun (WGS) entry which is preliminary data.</text>
</comment>
<dbReference type="Proteomes" id="UP000292052">
    <property type="component" value="Unassembled WGS sequence"/>
</dbReference>
<feature type="region of interest" description="Disordered" evidence="2">
    <location>
        <begin position="16"/>
        <end position="45"/>
    </location>
</feature>
<evidence type="ECO:0000256" key="1">
    <source>
        <dbReference type="ARBA" id="ARBA00006802"/>
    </source>
</evidence>
<gene>
    <name evidence="3" type="ORF">BDFB_012401</name>
</gene>
<dbReference type="PANTHER" id="PTHR16967:SF1">
    <property type="entry name" value="LEYDIG CELL TUMOR 10 KDA PROTEIN HOMOLOG"/>
    <property type="match status" value="1"/>
</dbReference>
<accession>A0A482V1D5</accession>
<dbReference type="PANTHER" id="PTHR16967">
    <property type="entry name" value="LEYDIG CELL TUMOR 10 KDA PROTEIN HOMOLOG"/>
    <property type="match status" value="1"/>
</dbReference>
<name>A0A482V1D5_ASBVE</name>
<sequence length="96" mass="10703">MAQGKLKIKTNLPMNIKNKKTGKKGNAVTKRTNRPIQSKKKGVTETRKLKQVVKRTVNKAVEEEIRLRVSNECNKPLSTAQQAIAEHNLKLTTGPA</sequence>